<dbReference type="HOGENOM" id="CLU_2392819_0_0_2"/>
<dbReference type="SUPFAM" id="SSF56281">
    <property type="entry name" value="Metallo-hydrolase/oxidoreductase"/>
    <property type="match status" value="1"/>
</dbReference>
<name>D2RXN7_HALTV</name>
<dbReference type="AlphaFoldDB" id="D2RXN7"/>
<dbReference type="Gene3D" id="3.60.15.10">
    <property type="entry name" value="Ribonuclease Z/Hydroxyacylglutathione hydrolase-like"/>
    <property type="match status" value="1"/>
</dbReference>
<dbReference type="EMBL" id="CP001860">
    <property type="protein sequence ID" value="ADB59721.1"/>
    <property type="molecule type" value="Genomic_DNA"/>
</dbReference>
<gene>
    <name evidence="2" type="ordered locus">Htur_0825</name>
</gene>
<evidence type="ECO:0000256" key="1">
    <source>
        <dbReference type="SAM" id="MobiDB-lite"/>
    </source>
</evidence>
<evidence type="ECO:0008006" key="4">
    <source>
        <dbReference type="Google" id="ProtNLM"/>
    </source>
</evidence>
<proteinExistence type="predicted"/>
<reference evidence="2 3" key="1">
    <citation type="journal article" date="2010" name="Stand. Genomic Sci.">
        <title>Complete genome sequence of Haloterrigena turkmenica type strain (4k).</title>
        <authorList>
            <person name="Saunders E."/>
            <person name="Tindall B.J."/>
            <person name="Fahnrich R."/>
            <person name="Lapidus A."/>
            <person name="Copeland A."/>
            <person name="Del Rio T.G."/>
            <person name="Lucas S."/>
            <person name="Chen F."/>
            <person name="Tice H."/>
            <person name="Cheng J.F."/>
            <person name="Han C."/>
            <person name="Detter J.C."/>
            <person name="Bruce D."/>
            <person name="Goodwin L."/>
            <person name="Chain P."/>
            <person name="Pitluck S."/>
            <person name="Pati A."/>
            <person name="Ivanova N."/>
            <person name="Mavromatis K."/>
            <person name="Chen A."/>
            <person name="Palaniappan K."/>
            <person name="Land M."/>
            <person name="Hauser L."/>
            <person name="Chang Y.J."/>
            <person name="Jeffries C.D."/>
            <person name="Brettin T."/>
            <person name="Rohde M."/>
            <person name="Goker M."/>
            <person name="Bristow J."/>
            <person name="Eisen J.A."/>
            <person name="Markowitz V."/>
            <person name="Hugenholtz P."/>
            <person name="Klenk H.P."/>
            <person name="Kyrpides N.C."/>
        </authorList>
    </citation>
    <scope>NUCLEOTIDE SEQUENCE [LARGE SCALE GENOMIC DNA]</scope>
    <source>
        <strain evidence="3">ATCC 51198 / DSM 5511 / JCM 9101 / NCIMB 13204 / VKM B-1734 / 4k</strain>
    </source>
</reference>
<keyword evidence="3" id="KW-1185">Reference proteome</keyword>
<dbReference type="InterPro" id="IPR036866">
    <property type="entry name" value="RibonucZ/Hydroxyglut_hydro"/>
</dbReference>
<accession>D2RXN7</accession>
<protein>
    <recommendedName>
        <fullName evidence="4">Beta-lactamase domain protein</fullName>
    </recommendedName>
</protein>
<evidence type="ECO:0000313" key="2">
    <source>
        <dbReference type="EMBL" id="ADB59721.1"/>
    </source>
</evidence>
<evidence type="ECO:0000313" key="3">
    <source>
        <dbReference type="Proteomes" id="UP000001903"/>
    </source>
</evidence>
<organism evidence="2 3">
    <name type="scientific">Haloterrigena turkmenica (strain ATCC 51198 / DSM 5511 / JCM 9101 / NCIMB 13204 / VKM B-1734 / 4k)</name>
    <name type="common">Halococcus turkmenicus</name>
    <dbReference type="NCBI Taxonomy" id="543526"/>
    <lineage>
        <taxon>Archaea</taxon>
        <taxon>Methanobacteriati</taxon>
        <taxon>Methanobacteriota</taxon>
        <taxon>Stenosarchaea group</taxon>
        <taxon>Halobacteria</taxon>
        <taxon>Halobacteriales</taxon>
        <taxon>Natrialbaceae</taxon>
        <taxon>Haloterrigena</taxon>
    </lineage>
</organism>
<feature type="region of interest" description="Disordered" evidence="1">
    <location>
        <begin position="19"/>
        <end position="39"/>
    </location>
</feature>
<dbReference type="eggNOG" id="arCOG00504">
    <property type="taxonomic scope" value="Archaea"/>
</dbReference>
<dbReference type="STRING" id="543526.Htur_0825"/>
<sequence>MATTAFLLEDDRTLIAGDTLEGSDRRGLPPGYLVPPAEQFNDDSHAAAERNLVKLFDYEIDAVLVHHGTSVHEDPLEKLNDWLLDREWTLTYS</sequence>
<dbReference type="KEGG" id="htu:Htur_0825"/>
<dbReference type="Proteomes" id="UP000001903">
    <property type="component" value="Chromosome"/>
</dbReference>